<dbReference type="Gene3D" id="1.20.1250.20">
    <property type="entry name" value="MFS general substrate transporter like domains"/>
    <property type="match status" value="1"/>
</dbReference>
<keyword evidence="4" id="KW-0762">Sugar transport</keyword>
<dbReference type="PROSITE" id="PS00216">
    <property type="entry name" value="SUGAR_TRANSPORT_1"/>
    <property type="match status" value="1"/>
</dbReference>
<dbReference type="Proteomes" id="UP000325577">
    <property type="component" value="Linkage Group LG1"/>
</dbReference>
<dbReference type="InterPro" id="IPR036259">
    <property type="entry name" value="MFS_trans_sf"/>
</dbReference>
<evidence type="ECO:0000256" key="2">
    <source>
        <dbReference type="ARBA" id="ARBA00010992"/>
    </source>
</evidence>
<dbReference type="SUPFAM" id="SSF103473">
    <property type="entry name" value="MFS general substrate transporter"/>
    <property type="match status" value="1"/>
</dbReference>
<dbReference type="OrthoDB" id="1929005at2759"/>
<proteinExistence type="inferred from homology"/>
<dbReference type="InterPro" id="IPR005829">
    <property type="entry name" value="Sugar_transporter_CS"/>
</dbReference>
<evidence type="ECO:0000313" key="11">
    <source>
        <dbReference type="Proteomes" id="UP000325577"/>
    </source>
</evidence>
<dbReference type="PANTHER" id="PTHR48021:SF1">
    <property type="entry name" value="GH07001P-RELATED"/>
    <property type="match status" value="1"/>
</dbReference>
<feature type="transmembrane region" description="Helical" evidence="9">
    <location>
        <begin position="87"/>
        <end position="114"/>
    </location>
</feature>
<name>A0A5J5C1M4_9ASTE</name>
<dbReference type="GO" id="GO:0016020">
    <property type="term" value="C:membrane"/>
    <property type="evidence" value="ECO:0007669"/>
    <property type="project" value="UniProtKB-SubCell"/>
</dbReference>
<evidence type="ECO:0000256" key="1">
    <source>
        <dbReference type="ARBA" id="ARBA00004141"/>
    </source>
</evidence>
<reference evidence="10 11" key="1">
    <citation type="submission" date="2019-09" db="EMBL/GenBank/DDBJ databases">
        <title>A chromosome-level genome assembly of the Chinese tupelo Nyssa sinensis.</title>
        <authorList>
            <person name="Yang X."/>
            <person name="Kang M."/>
            <person name="Yang Y."/>
            <person name="Xiong H."/>
            <person name="Wang M."/>
            <person name="Zhang Z."/>
            <person name="Wang Z."/>
            <person name="Wu H."/>
            <person name="Ma T."/>
            <person name="Liu J."/>
            <person name="Xi Z."/>
        </authorList>
    </citation>
    <scope>NUCLEOTIDE SEQUENCE [LARGE SCALE GENOMIC DNA]</scope>
    <source>
        <strain evidence="10">J267</strain>
        <tissue evidence="10">Leaf</tissue>
    </source>
</reference>
<keyword evidence="7 9" id="KW-0472">Membrane</keyword>
<gene>
    <name evidence="10" type="ORF">F0562_003765</name>
</gene>
<dbReference type="AlphaFoldDB" id="A0A5J5C1M4"/>
<evidence type="ECO:0000256" key="7">
    <source>
        <dbReference type="ARBA" id="ARBA00023136"/>
    </source>
</evidence>
<feature type="transmembrane region" description="Helical" evidence="9">
    <location>
        <begin position="134"/>
        <end position="154"/>
    </location>
</feature>
<evidence type="ECO:0000313" key="10">
    <source>
        <dbReference type="EMBL" id="KAA8547371.1"/>
    </source>
</evidence>
<dbReference type="PANTHER" id="PTHR48021">
    <property type="match status" value="1"/>
</dbReference>
<dbReference type="InterPro" id="IPR050549">
    <property type="entry name" value="MFS_Trehalose_Transporter"/>
</dbReference>
<dbReference type="EMBL" id="CM018032">
    <property type="protein sequence ID" value="KAA8547371.1"/>
    <property type="molecule type" value="Genomic_DNA"/>
</dbReference>
<keyword evidence="5 9" id="KW-0812">Transmembrane</keyword>
<evidence type="ECO:0000256" key="3">
    <source>
        <dbReference type="ARBA" id="ARBA00022448"/>
    </source>
</evidence>
<dbReference type="GO" id="GO:0022857">
    <property type="term" value="F:transmembrane transporter activity"/>
    <property type="evidence" value="ECO:0007669"/>
    <property type="project" value="InterPro"/>
</dbReference>
<evidence type="ECO:0000256" key="8">
    <source>
        <dbReference type="ARBA" id="ARBA00044504"/>
    </source>
</evidence>
<protein>
    <recommendedName>
        <fullName evidence="12">Major facilitator superfamily (MFS) profile domain-containing protein</fullName>
    </recommendedName>
</protein>
<keyword evidence="11" id="KW-1185">Reference proteome</keyword>
<accession>A0A5J5C1M4</accession>
<evidence type="ECO:0000256" key="6">
    <source>
        <dbReference type="ARBA" id="ARBA00022989"/>
    </source>
</evidence>
<evidence type="ECO:0000256" key="9">
    <source>
        <dbReference type="SAM" id="Phobius"/>
    </source>
</evidence>
<sequence>MQAEIINELGLSISEFSIFGSLSNDGAMVGAIASGQIAEYIGRKGSLMIASIPSTIGWLAISFTKVSNYWGMLYIDFFHRHVICKLVIYRCDCFCIGFIIFACGNVVGFGVGIISYTVVFKGLVSLIIPDGIHVMKTSIVLLVLVVLRCLYIYLR</sequence>
<keyword evidence="6 9" id="KW-1133">Transmembrane helix</keyword>
<comment type="similarity">
    <text evidence="8">Belongs to the major facilitator superfamily. Phosphate:H(+) symporter (TC 2.A.1.9) family.</text>
</comment>
<keyword evidence="3" id="KW-0813">Transport</keyword>
<evidence type="ECO:0008006" key="12">
    <source>
        <dbReference type="Google" id="ProtNLM"/>
    </source>
</evidence>
<evidence type="ECO:0000256" key="4">
    <source>
        <dbReference type="ARBA" id="ARBA00022597"/>
    </source>
</evidence>
<comment type="subcellular location">
    <subcellularLocation>
        <location evidence="1">Membrane</location>
        <topology evidence="1">Multi-pass membrane protein</topology>
    </subcellularLocation>
</comment>
<evidence type="ECO:0000256" key="5">
    <source>
        <dbReference type="ARBA" id="ARBA00022692"/>
    </source>
</evidence>
<comment type="similarity">
    <text evidence="2">Belongs to the major facilitator superfamily. Sugar transporter (TC 2.A.1.1) family.</text>
</comment>
<organism evidence="10 11">
    <name type="scientific">Nyssa sinensis</name>
    <dbReference type="NCBI Taxonomy" id="561372"/>
    <lineage>
        <taxon>Eukaryota</taxon>
        <taxon>Viridiplantae</taxon>
        <taxon>Streptophyta</taxon>
        <taxon>Embryophyta</taxon>
        <taxon>Tracheophyta</taxon>
        <taxon>Spermatophyta</taxon>
        <taxon>Magnoliopsida</taxon>
        <taxon>eudicotyledons</taxon>
        <taxon>Gunneridae</taxon>
        <taxon>Pentapetalae</taxon>
        <taxon>asterids</taxon>
        <taxon>Cornales</taxon>
        <taxon>Nyssaceae</taxon>
        <taxon>Nyssa</taxon>
    </lineage>
</organism>